<protein>
    <submittedName>
        <fullName evidence="3">NYN domain-containing protein</fullName>
    </submittedName>
</protein>
<dbReference type="Pfam" id="PF01936">
    <property type="entry name" value="NYN"/>
    <property type="match status" value="1"/>
</dbReference>
<dbReference type="Gene3D" id="3.40.50.1010">
    <property type="entry name" value="5'-nuclease"/>
    <property type="match status" value="1"/>
</dbReference>
<gene>
    <name evidence="3" type="ORF">ACFSM5_09275</name>
</gene>
<comment type="caution">
    <text evidence="3">The sequence shown here is derived from an EMBL/GenBank/DDBJ whole genome shotgun (WGS) entry which is preliminary data.</text>
</comment>
<reference evidence="4" key="1">
    <citation type="journal article" date="2019" name="Int. J. Syst. Evol. Microbiol.">
        <title>The Global Catalogue of Microorganisms (GCM) 10K type strain sequencing project: providing services to taxonomists for standard genome sequencing and annotation.</title>
        <authorList>
            <consortium name="The Broad Institute Genomics Platform"/>
            <consortium name="The Broad Institute Genome Sequencing Center for Infectious Disease"/>
            <person name="Wu L."/>
            <person name="Ma J."/>
        </authorList>
    </citation>
    <scope>NUCLEOTIDE SEQUENCE [LARGE SCALE GENOMIC DNA]</scope>
    <source>
        <strain evidence="4">CGMCC 1.19062</strain>
    </source>
</reference>
<feature type="region of interest" description="Disordered" evidence="1">
    <location>
        <begin position="175"/>
        <end position="206"/>
    </location>
</feature>
<feature type="domain" description="NYN" evidence="2">
    <location>
        <begin position="8"/>
        <end position="165"/>
    </location>
</feature>
<feature type="compositionally biased region" description="Basic and acidic residues" evidence="1">
    <location>
        <begin position="191"/>
        <end position="206"/>
    </location>
</feature>
<dbReference type="EMBL" id="JBHUIP010000009">
    <property type="protein sequence ID" value="MFD2263075.1"/>
    <property type="molecule type" value="Genomic_DNA"/>
</dbReference>
<proteinExistence type="predicted"/>
<dbReference type="InterPro" id="IPR021139">
    <property type="entry name" value="NYN"/>
</dbReference>
<name>A0ABW5DQN1_9PROT</name>
<sequence>MHFYPTERVAVFIDGANLYSAARTLGFDIDYRKLLDQFAKKAMLIRAFYYTALNEDQEFSPIRPLVDWLDYNGYTVITKQIKEYTDSLGRRKVKGNIDVELAIDMMELSPFVDHFVLFSGDGDFRRLVEAVQSKGKRVTVVSTIRTQPPMVADELRRQADVFVELQDLGTQIARAHSAPRDGAPAAGGRGFADEAPRFIQRDGDVD</sequence>
<keyword evidence="4" id="KW-1185">Reference proteome</keyword>
<dbReference type="InterPro" id="IPR047140">
    <property type="entry name" value="LabA"/>
</dbReference>
<dbReference type="Proteomes" id="UP001597295">
    <property type="component" value="Unassembled WGS sequence"/>
</dbReference>
<dbReference type="RefSeq" id="WP_379876046.1">
    <property type="nucleotide sequence ID" value="NZ_JBHUIP010000009.1"/>
</dbReference>
<organism evidence="3 4">
    <name type="scientific">Lacibacterium aquatile</name>
    <dbReference type="NCBI Taxonomy" id="1168082"/>
    <lineage>
        <taxon>Bacteria</taxon>
        <taxon>Pseudomonadati</taxon>
        <taxon>Pseudomonadota</taxon>
        <taxon>Alphaproteobacteria</taxon>
        <taxon>Rhodospirillales</taxon>
        <taxon>Rhodospirillaceae</taxon>
    </lineage>
</organism>
<dbReference type="PANTHER" id="PTHR35458:SF2">
    <property type="entry name" value="SLR0755 PROTEIN"/>
    <property type="match status" value="1"/>
</dbReference>
<evidence type="ECO:0000259" key="2">
    <source>
        <dbReference type="Pfam" id="PF01936"/>
    </source>
</evidence>
<evidence type="ECO:0000256" key="1">
    <source>
        <dbReference type="SAM" id="MobiDB-lite"/>
    </source>
</evidence>
<dbReference type="CDD" id="cd10911">
    <property type="entry name" value="PIN_LabA"/>
    <property type="match status" value="1"/>
</dbReference>
<dbReference type="PANTHER" id="PTHR35458">
    <property type="entry name" value="SLR0755 PROTEIN"/>
    <property type="match status" value="1"/>
</dbReference>
<evidence type="ECO:0000313" key="3">
    <source>
        <dbReference type="EMBL" id="MFD2263075.1"/>
    </source>
</evidence>
<accession>A0ABW5DQN1</accession>
<evidence type="ECO:0000313" key="4">
    <source>
        <dbReference type="Proteomes" id="UP001597295"/>
    </source>
</evidence>